<dbReference type="PANTHER" id="PTHR30272:SF1">
    <property type="entry name" value="3-HYDROXYACYL-[ACYL-CARRIER-PROTEIN] DEHYDRATASE"/>
    <property type="match status" value="1"/>
</dbReference>
<reference evidence="3" key="1">
    <citation type="submission" date="2021-12" db="EMBL/GenBank/DDBJ databases">
        <authorList>
            <person name="Criscuolo A."/>
        </authorList>
    </citation>
    <scope>NUCLEOTIDE SEQUENCE</scope>
    <source>
        <strain evidence="3">CIP111894</strain>
    </source>
</reference>
<dbReference type="EMBL" id="CAKMAB010000030">
    <property type="protein sequence ID" value="CAH1058197.1"/>
    <property type="molecule type" value="Genomic_DNA"/>
</dbReference>
<dbReference type="InterPro" id="IPR029069">
    <property type="entry name" value="HotDog_dom_sf"/>
</dbReference>
<dbReference type="PANTHER" id="PTHR30272">
    <property type="entry name" value="3-HYDROXYACYL-[ACYL-CARRIER-PROTEIN] DEHYDRATASE"/>
    <property type="match status" value="1"/>
</dbReference>
<name>A0ABM9BGV2_9BACL</name>
<gene>
    <name evidence="3" type="primary">fabZ_2</name>
    <name evidence="3" type="ORF">PAECIP111894_04370</name>
</gene>
<dbReference type="CDD" id="cd01288">
    <property type="entry name" value="FabZ"/>
    <property type="match status" value="1"/>
</dbReference>
<dbReference type="GO" id="GO:0019171">
    <property type="term" value="F:(3R)-hydroxyacyl-[acyl-carrier-protein] dehydratase activity"/>
    <property type="evidence" value="ECO:0007669"/>
    <property type="project" value="UniProtKB-EC"/>
</dbReference>
<dbReference type="Pfam" id="PF07977">
    <property type="entry name" value="FabA"/>
    <property type="match status" value="1"/>
</dbReference>
<evidence type="ECO:0000313" key="4">
    <source>
        <dbReference type="Proteomes" id="UP000838749"/>
    </source>
</evidence>
<evidence type="ECO:0000313" key="3">
    <source>
        <dbReference type="EMBL" id="CAH1058197.1"/>
    </source>
</evidence>
<proteinExistence type="inferred from homology"/>
<dbReference type="EC" id="4.2.1.59" evidence="3"/>
<dbReference type="Gene3D" id="3.10.129.10">
    <property type="entry name" value="Hotdog Thioesterase"/>
    <property type="match status" value="1"/>
</dbReference>
<dbReference type="RefSeq" id="WP_234539672.1">
    <property type="nucleotide sequence ID" value="NZ_CAKMAB010000030.1"/>
</dbReference>
<comment type="similarity">
    <text evidence="1">Belongs to the thioester dehydratase family. FabZ subfamily.</text>
</comment>
<keyword evidence="4" id="KW-1185">Reference proteome</keyword>
<dbReference type="Proteomes" id="UP000838749">
    <property type="component" value="Unassembled WGS sequence"/>
</dbReference>
<protein>
    <submittedName>
        <fullName evidence="3">3-hydroxyacyl-[acyl-carrier-protein] dehydratase FabZ</fullName>
        <ecNumber evidence="3">4.2.1.59</ecNumber>
    </submittedName>
</protein>
<keyword evidence="2 3" id="KW-0456">Lyase</keyword>
<dbReference type="SUPFAM" id="SSF54637">
    <property type="entry name" value="Thioesterase/thiol ester dehydrase-isomerase"/>
    <property type="match status" value="1"/>
</dbReference>
<evidence type="ECO:0000256" key="1">
    <source>
        <dbReference type="ARBA" id="ARBA00009174"/>
    </source>
</evidence>
<comment type="caution">
    <text evidence="3">The sequence shown here is derived from an EMBL/GenBank/DDBJ whole genome shotgun (WGS) entry which is preliminary data.</text>
</comment>
<dbReference type="NCBIfam" id="NF000582">
    <property type="entry name" value="PRK00006.1"/>
    <property type="match status" value="1"/>
</dbReference>
<accession>A0ABM9BGV2</accession>
<sequence length="141" mass="15810">MEIQELLPHREPFLFVDEIIELIPREYSKVLKHVREDEFWVKGHFPEGAVFPGALMMETMAQGGGIMLSAGGGHNKSEHNAYLSRVDNLKFICKVIPGDTVIVEGKFVEKIADFIKVKVKASVQGKKVAEATITYIVLKKI</sequence>
<dbReference type="InterPro" id="IPR013114">
    <property type="entry name" value="FabA_FabZ"/>
</dbReference>
<organism evidence="3 4">
    <name type="scientific">Paenibacillus pseudetheri</name>
    <dbReference type="NCBI Taxonomy" id="2897682"/>
    <lineage>
        <taxon>Bacteria</taxon>
        <taxon>Bacillati</taxon>
        <taxon>Bacillota</taxon>
        <taxon>Bacilli</taxon>
        <taxon>Bacillales</taxon>
        <taxon>Paenibacillaceae</taxon>
        <taxon>Paenibacillus</taxon>
    </lineage>
</organism>
<evidence type="ECO:0000256" key="2">
    <source>
        <dbReference type="ARBA" id="ARBA00023239"/>
    </source>
</evidence>